<evidence type="ECO:0000313" key="3">
    <source>
        <dbReference type="Proteomes" id="UP000321386"/>
    </source>
</evidence>
<proteinExistence type="predicted"/>
<evidence type="ECO:0000256" key="1">
    <source>
        <dbReference type="SAM" id="Phobius"/>
    </source>
</evidence>
<name>A0A510UU20_9CELL</name>
<dbReference type="AlphaFoldDB" id="A0A510UU20"/>
<sequence>MSTPTSSSTTKLPRLLGLIIIIFGAVFFVAGATTWTAVSVNLKAENITVSDDAAAFAGGAVDTPWEAFAQADIIKHHALDATGGKTYAELDKEDPLRAVAMNGSFLRASLFTSVVAFGVALLVMGLGVVLAITGVAIRKLAPADDAAPAKPELASSAV</sequence>
<evidence type="ECO:0008006" key="4">
    <source>
        <dbReference type="Google" id="ProtNLM"/>
    </source>
</evidence>
<dbReference type="Proteomes" id="UP000321386">
    <property type="component" value="Unassembled WGS sequence"/>
</dbReference>
<feature type="transmembrane region" description="Helical" evidence="1">
    <location>
        <begin position="110"/>
        <end position="132"/>
    </location>
</feature>
<dbReference type="RefSeq" id="WP_146805001.1">
    <property type="nucleotide sequence ID" value="NZ_BJUA01000002.1"/>
</dbReference>
<keyword evidence="3" id="KW-1185">Reference proteome</keyword>
<keyword evidence="1" id="KW-0812">Transmembrane</keyword>
<organism evidence="2 3">
    <name type="scientific">Cellulomonas persica</name>
    <dbReference type="NCBI Taxonomy" id="76861"/>
    <lineage>
        <taxon>Bacteria</taxon>
        <taxon>Bacillati</taxon>
        <taxon>Actinomycetota</taxon>
        <taxon>Actinomycetes</taxon>
        <taxon>Micrococcales</taxon>
        <taxon>Cellulomonadaceae</taxon>
        <taxon>Cellulomonas</taxon>
    </lineage>
</organism>
<feature type="transmembrane region" description="Helical" evidence="1">
    <location>
        <begin position="12"/>
        <end position="35"/>
    </location>
</feature>
<keyword evidence="1" id="KW-0472">Membrane</keyword>
<dbReference type="OrthoDB" id="5243687at2"/>
<comment type="caution">
    <text evidence="2">The sequence shown here is derived from an EMBL/GenBank/DDBJ whole genome shotgun (WGS) entry which is preliminary data.</text>
</comment>
<accession>A0A510UU20</accession>
<keyword evidence="1" id="KW-1133">Transmembrane helix</keyword>
<gene>
    <name evidence="2" type="ORF">CPE01_04230</name>
</gene>
<evidence type="ECO:0000313" key="2">
    <source>
        <dbReference type="EMBL" id="GEK16690.1"/>
    </source>
</evidence>
<reference evidence="2 3" key="1">
    <citation type="submission" date="2019-07" db="EMBL/GenBank/DDBJ databases">
        <title>Whole genome shotgun sequence of Cellulomonas persica NBRC 101101.</title>
        <authorList>
            <person name="Hosoyama A."/>
            <person name="Uohara A."/>
            <person name="Ohji S."/>
            <person name="Ichikawa N."/>
        </authorList>
    </citation>
    <scope>NUCLEOTIDE SEQUENCE [LARGE SCALE GENOMIC DNA]</scope>
    <source>
        <strain evidence="2 3">NBRC 101101</strain>
    </source>
</reference>
<dbReference type="EMBL" id="BJUA01000002">
    <property type="protein sequence ID" value="GEK16690.1"/>
    <property type="molecule type" value="Genomic_DNA"/>
</dbReference>
<protein>
    <recommendedName>
        <fullName evidence="4">Aromatic ring-opening dioxygenase LigA</fullName>
    </recommendedName>
</protein>